<keyword evidence="4 7" id="KW-0812">Transmembrane</keyword>
<protein>
    <submittedName>
        <fullName evidence="9">ABC transporter permease subunit</fullName>
    </submittedName>
</protein>
<feature type="transmembrane region" description="Helical" evidence="7">
    <location>
        <begin position="168"/>
        <end position="186"/>
    </location>
</feature>
<evidence type="ECO:0000256" key="1">
    <source>
        <dbReference type="ARBA" id="ARBA00004651"/>
    </source>
</evidence>
<evidence type="ECO:0000313" key="10">
    <source>
        <dbReference type="Proteomes" id="UP000886884"/>
    </source>
</evidence>
<feature type="transmembrane region" description="Helical" evidence="7">
    <location>
        <begin position="98"/>
        <end position="119"/>
    </location>
</feature>
<dbReference type="SUPFAM" id="SSF161098">
    <property type="entry name" value="MetI-like"/>
    <property type="match status" value="1"/>
</dbReference>
<dbReference type="GO" id="GO:0005886">
    <property type="term" value="C:plasma membrane"/>
    <property type="evidence" value="ECO:0007669"/>
    <property type="project" value="UniProtKB-SubCell"/>
</dbReference>
<dbReference type="InterPro" id="IPR035906">
    <property type="entry name" value="MetI-like_sf"/>
</dbReference>
<dbReference type="AlphaFoldDB" id="A0A9D1P7T5"/>
<evidence type="ECO:0000256" key="6">
    <source>
        <dbReference type="ARBA" id="ARBA00023136"/>
    </source>
</evidence>
<dbReference type="InterPro" id="IPR000515">
    <property type="entry name" value="MetI-like"/>
</dbReference>
<comment type="similarity">
    <text evidence="7">Belongs to the binding-protein-dependent transport system permease family.</text>
</comment>
<gene>
    <name evidence="9" type="ORF">IAA64_09230</name>
</gene>
<dbReference type="PANTHER" id="PTHR30151">
    <property type="entry name" value="ALKANE SULFONATE ABC TRANSPORTER-RELATED, MEMBRANE SUBUNIT"/>
    <property type="match status" value="1"/>
</dbReference>
<comment type="caution">
    <text evidence="9">The sequence shown here is derived from an EMBL/GenBank/DDBJ whole genome shotgun (WGS) entry which is preliminary data.</text>
</comment>
<keyword evidence="5 7" id="KW-1133">Transmembrane helix</keyword>
<evidence type="ECO:0000256" key="3">
    <source>
        <dbReference type="ARBA" id="ARBA00022475"/>
    </source>
</evidence>
<dbReference type="PANTHER" id="PTHR30151:SF0">
    <property type="entry name" value="ABC TRANSPORTER PERMEASE PROTEIN MJ0413-RELATED"/>
    <property type="match status" value="1"/>
</dbReference>
<evidence type="ECO:0000256" key="2">
    <source>
        <dbReference type="ARBA" id="ARBA00022448"/>
    </source>
</evidence>
<reference evidence="9" key="2">
    <citation type="journal article" date="2021" name="PeerJ">
        <title>Extensive microbial diversity within the chicken gut microbiome revealed by metagenomics and culture.</title>
        <authorList>
            <person name="Gilroy R."/>
            <person name="Ravi A."/>
            <person name="Getino M."/>
            <person name="Pursley I."/>
            <person name="Horton D.L."/>
            <person name="Alikhan N.F."/>
            <person name="Baker D."/>
            <person name="Gharbi K."/>
            <person name="Hall N."/>
            <person name="Watson M."/>
            <person name="Adriaenssens E.M."/>
            <person name="Foster-Nyarko E."/>
            <person name="Jarju S."/>
            <person name="Secka A."/>
            <person name="Antonio M."/>
            <person name="Oren A."/>
            <person name="Chaudhuri R.R."/>
            <person name="La Ragione R."/>
            <person name="Hildebrand F."/>
            <person name="Pallen M.J."/>
        </authorList>
    </citation>
    <scope>NUCLEOTIDE SEQUENCE</scope>
    <source>
        <strain evidence="9">CHK183-6373</strain>
    </source>
</reference>
<dbReference type="Proteomes" id="UP000886884">
    <property type="component" value="Unassembled WGS sequence"/>
</dbReference>
<evidence type="ECO:0000256" key="4">
    <source>
        <dbReference type="ARBA" id="ARBA00022692"/>
    </source>
</evidence>
<feature type="transmembrane region" description="Helical" evidence="7">
    <location>
        <begin position="56"/>
        <end position="86"/>
    </location>
</feature>
<dbReference type="GO" id="GO:0055085">
    <property type="term" value="P:transmembrane transport"/>
    <property type="evidence" value="ECO:0007669"/>
    <property type="project" value="InterPro"/>
</dbReference>
<dbReference type="EMBL" id="DVOT01000165">
    <property type="protein sequence ID" value="HIV28141.1"/>
    <property type="molecule type" value="Genomic_DNA"/>
</dbReference>
<reference evidence="9" key="1">
    <citation type="submission" date="2020-10" db="EMBL/GenBank/DDBJ databases">
        <authorList>
            <person name="Gilroy R."/>
        </authorList>
    </citation>
    <scope>NUCLEOTIDE SEQUENCE</scope>
    <source>
        <strain evidence="9">CHK183-6373</strain>
    </source>
</reference>
<evidence type="ECO:0000313" key="9">
    <source>
        <dbReference type="EMBL" id="HIV28141.1"/>
    </source>
</evidence>
<keyword evidence="6 7" id="KW-0472">Membrane</keyword>
<dbReference type="Pfam" id="PF00528">
    <property type="entry name" value="BPD_transp_1"/>
    <property type="match status" value="1"/>
</dbReference>
<evidence type="ECO:0000259" key="8">
    <source>
        <dbReference type="PROSITE" id="PS50928"/>
    </source>
</evidence>
<evidence type="ECO:0000256" key="7">
    <source>
        <dbReference type="RuleBase" id="RU363032"/>
    </source>
</evidence>
<evidence type="ECO:0000256" key="5">
    <source>
        <dbReference type="ARBA" id="ARBA00022989"/>
    </source>
</evidence>
<accession>A0A9D1P7T5</accession>
<sequence>MRISTTCRNRIIRVLAVAFWIAVWQGISLAVGSEILVASPARTFGALLSLLREGAFYRAVLGSLMRICAGFALALALGIALGALSFGVGWVRALLHPVVSVVKATPVASFVILALIWISSKNLSIFISFLMVFPIMYENMLAGLESADAKLLEMGQVFHLSRMARIRAIYLPAAYPFLLSAARLSLGMCWKSGIAAEVIGQPRQSIGAELNQAKLFFNTPDLFAWTVTIIVVSVVFERLVLCGIRALMRRWERA</sequence>
<feature type="transmembrane region" description="Helical" evidence="7">
    <location>
        <begin position="125"/>
        <end position="147"/>
    </location>
</feature>
<organism evidence="9 10">
    <name type="scientific">Candidatus Ornithocaccomicrobium faecavium</name>
    <dbReference type="NCBI Taxonomy" id="2840890"/>
    <lineage>
        <taxon>Bacteria</taxon>
        <taxon>Bacillati</taxon>
        <taxon>Bacillota</taxon>
        <taxon>Clostridia</taxon>
        <taxon>Candidatus Ornithocaccomicrobium</taxon>
    </lineage>
</organism>
<keyword evidence="2 7" id="KW-0813">Transport</keyword>
<keyword evidence="3" id="KW-1003">Cell membrane</keyword>
<comment type="subcellular location">
    <subcellularLocation>
        <location evidence="1 7">Cell membrane</location>
        <topology evidence="1 7">Multi-pass membrane protein</topology>
    </subcellularLocation>
</comment>
<feature type="transmembrane region" description="Helical" evidence="7">
    <location>
        <begin position="222"/>
        <end position="248"/>
    </location>
</feature>
<dbReference type="PROSITE" id="PS50928">
    <property type="entry name" value="ABC_TM1"/>
    <property type="match status" value="1"/>
</dbReference>
<proteinExistence type="inferred from homology"/>
<dbReference type="Gene3D" id="1.10.3720.10">
    <property type="entry name" value="MetI-like"/>
    <property type="match status" value="1"/>
</dbReference>
<feature type="domain" description="ABC transmembrane type-1" evidence="8">
    <location>
        <begin position="60"/>
        <end position="240"/>
    </location>
</feature>
<name>A0A9D1P7T5_9FIRM</name>